<dbReference type="Pfam" id="PF07811">
    <property type="entry name" value="TadE"/>
    <property type="match status" value="1"/>
</dbReference>
<evidence type="ECO:0000259" key="2">
    <source>
        <dbReference type="Pfam" id="PF07811"/>
    </source>
</evidence>
<feature type="transmembrane region" description="Helical" evidence="1">
    <location>
        <begin position="36"/>
        <end position="59"/>
    </location>
</feature>
<dbReference type="EMBL" id="LM676439">
    <property type="protein sequence ID" value="CEP27621.1"/>
    <property type="molecule type" value="Genomic_DNA"/>
</dbReference>
<gene>
    <name evidence="3" type="ORF">PFCIRM138_04425</name>
</gene>
<keyword evidence="1" id="KW-0472">Membrane</keyword>
<reference evidence="3" key="1">
    <citation type="submission" date="2014-08" db="EMBL/GenBank/DDBJ databases">
        <authorList>
            <person name="Falentin Helene"/>
        </authorList>
    </citation>
    <scope>NUCLEOTIDE SEQUENCE</scope>
</reference>
<name>A0A068VVC8_PROFF</name>
<dbReference type="AlphaFoldDB" id="A0A068VVC8"/>
<accession>A0A068VVC8</accession>
<keyword evidence="1" id="KW-1133">Transmembrane helix</keyword>
<evidence type="ECO:0000313" key="3">
    <source>
        <dbReference type="EMBL" id="CEP27621.1"/>
    </source>
</evidence>
<dbReference type="InterPro" id="IPR012495">
    <property type="entry name" value="TadE-like_dom"/>
</dbReference>
<feature type="domain" description="TadE-like" evidence="2">
    <location>
        <begin position="36"/>
        <end position="73"/>
    </location>
</feature>
<evidence type="ECO:0000256" key="1">
    <source>
        <dbReference type="SAM" id="Phobius"/>
    </source>
</evidence>
<sequence>MSNPICPSEAAGRTRRGSRSVVVRRRRDERGLSESLQWAVLAPVLMLIVLGLIEAGVWLHGRSIVQQAALTAAETQALSGISSDAAEKVVADMTGQLEAVRTHSLVSDTEISVTVEATVPLPLDVGLGDVTVTATRAKEQ</sequence>
<keyword evidence="1" id="KW-0812">Transmembrane</keyword>
<proteinExistence type="predicted"/>
<protein>
    <recommendedName>
        <fullName evidence="2">TadE-like domain-containing protein</fullName>
    </recommendedName>
</protein>
<organism evidence="3">
    <name type="scientific">Propionibacterium freudenreichii subsp. freudenreichii</name>
    <dbReference type="NCBI Taxonomy" id="66712"/>
    <lineage>
        <taxon>Bacteria</taxon>
        <taxon>Bacillati</taxon>
        <taxon>Actinomycetota</taxon>
        <taxon>Actinomycetes</taxon>
        <taxon>Propionibacteriales</taxon>
        <taxon>Propionibacteriaceae</taxon>
        <taxon>Propionibacterium</taxon>
    </lineage>
</organism>